<keyword evidence="8" id="KW-0325">Glycoprotein</keyword>
<evidence type="ECO:0000313" key="11">
    <source>
        <dbReference type="Proteomes" id="UP001591681"/>
    </source>
</evidence>
<evidence type="ECO:0000256" key="6">
    <source>
        <dbReference type="ARBA" id="ARBA00023145"/>
    </source>
</evidence>
<reference evidence="10 11" key="1">
    <citation type="submission" date="2024-09" db="EMBL/GenBank/DDBJ databases">
        <title>A chromosome-level genome assembly of Gray's grenadier anchovy, Coilia grayii.</title>
        <authorList>
            <person name="Fu Z."/>
        </authorList>
    </citation>
    <scope>NUCLEOTIDE SEQUENCE [LARGE SCALE GENOMIC DNA]</scope>
    <source>
        <strain evidence="10">G4</strain>
        <tissue evidence="10">Muscle</tissue>
    </source>
</reference>
<keyword evidence="4" id="KW-0378">Hydrolase</keyword>
<dbReference type="Proteomes" id="UP001591681">
    <property type="component" value="Unassembled WGS sequence"/>
</dbReference>
<keyword evidence="11" id="KW-1185">Reference proteome</keyword>
<dbReference type="Gene3D" id="2.60.120.260">
    <property type="entry name" value="Galactose-binding domain-like"/>
    <property type="match status" value="1"/>
</dbReference>
<dbReference type="InterPro" id="IPR002884">
    <property type="entry name" value="P_dom"/>
</dbReference>
<dbReference type="GO" id="GO:0008236">
    <property type="term" value="F:serine-type peptidase activity"/>
    <property type="evidence" value="ECO:0007669"/>
    <property type="project" value="UniProtKB-KW"/>
</dbReference>
<keyword evidence="1" id="KW-0645">Protease</keyword>
<dbReference type="PANTHER" id="PTHR42884:SF23">
    <property type="entry name" value="FURIN-LIKE PROTEASE 2"/>
    <property type="match status" value="1"/>
</dbReference>
<organism evidence="10 11">
    <name type="scientific">Coilia grayii</name>
    <name type="common">Gray's grenadier anchovy</name>
    <dbReference type="NCBI Taxonomy" id="363190"/>
    <lineage>
        <taxon>Eukaryota</taxon>
        <taxon>Metazoa</taxon>
        <taxon>Chordata</taxon>
        <taxon>Craniata</taxon>
        <taxon>Vertebrata</taxon>
        <taxon>Euteleostomi</taxon>
        <taxon>Actinopterygii</taxon>
        <taxon>Neopterygii</taxon>
        <taxon>Teleostei</taxon>
        <taxon>Clupei</taxon>
        <taxon>Clupeiformes</taxon>
        <taxon>Clupeoidei</taxon>
        <taxon>Engraulidae</taxon>
        <taxon>Coilinae</taxon>
        <taxon>Coilia</taxon>
    </lineage>
</organism>
<dbReference type="Pfam" id="PF01483">
    <property type="entry name" value="P_proprotein"/>
    <property type="match status" value="1"/>
</dbReference>
<evidence type="ECO:0000256" key="4">
    <source>
        <dbReference type="ARBA" id="ARBA00022801"/>
    </source>
</evidence>
<dbReference type="SUPFAM" id="SSF49785">
    <property type="entry name" value="Galactose-binding domain-like"/>
    <property type="match status" value="1"/>
</dbReference>
<keyword evidence="3" id="KW-0732">Signal</keyword>
<evidence type="ECO:0000256" key="8">
    <source>
        <dbReference type="ARBA" id="ARBA00023180"/>
    </source>
</evidence>
<evidence type="ECO:0000256" key="3">
    <source>
        <dbReference type="ARBA" id="ARBA00022729"/>
    </source>
</evidence>
<keyword evidence="2" id="KW-0165">Cleavage on pair of basic residues</keyword>
<dbReference type="PROSITE" id="PS51829">
    <property type="entry name" value="P_HOMO_B"/>
    <property type="match status" value="1"/>
</dbReference>
<dbReference type="GO" id="GO:0006508">
    <property type="term" value="P:proteolysis"/>
    <property type="evidence" value="ECO:0007669"/>
    <property type="project" value="UniProtKB-KW"/>
</dbReference>
<evidence type="ECO:0000256" key="7">
    <source>
        <dbReference type="ARBA" id="ARBA00023157"/>
    </source>
</evidence>
<sequence>MIEAKNNIVPVKLSSALALAVSSETDGGVWTPHRKGEGREITMVSSASASASTAMLYGFGLLDAALMVQQAVQFQLVSPQRQCSYDVTLDPARRLPPGGEVILAIQSDACSGAANEINTLEHVQVTVNISSVCRGDLSVEMTSPSSTRSLLLGSRHNDASEEGLKNWTLMSVQFWGEQARGVWTLKVVDHKGAVGKCGRREGGREGGRGEGQSPSGELMGVALTLYGTYDPQRPPQVSAHVGCVVLCCWMALPVETLLWRGLF</sequence>
<dbReference type="FunFam" id="2.60.120.260:FF:000006">
    <property type="entry name" value="Proprotein convertase subtilisin/kexin type 5"/>
    <property type="match status" value="1"/>
</dbReference>
<keyword evidence="6" id="KW-0865">Zymogen</keyword>
<evidence type="ECO:0000256" key="2">
    <source>
        <dbReference type="ARBA" id="ARBA00022685"/>
    </source>
</evidence>
<name>A0ABD1JCC2_9TELE</name>
<evidence type="ECO:0000256" key="1">
    <source>
        <dbReference type="ARBA" id="ARBA00022670"/>
    </source>
</evidence>
<gene>
    <name evidence="10" type="ORF">ACEWY4_020351</name>
</gene>
<evidence type="ECO:0000259" key="9">
    <source>
        <dbReference type="PROSITE" id="PS51829"/>
    </source>
</evidence>
<dbReference type="AlphaFoldDB" id="A0ABD1JCC2"/>
<evidence type="ECO:0000313" key="10">
    <source>
        <dbReference type="EMBL" id="KAL2084833.1"/>
    </source>
</evidence>
<dbReference type="PANTHER" id="PTHR42884">
    <property type="entry name" value="PROPROTEIN CONVERTASE SUBTILISIN/KEXIN-RELATED"/>
    <property type="match status" value="1"/>
</dbReference>
<evidence type="ECO:0000256" key="5">
    <source>
        <dbReference type="ARBA" id="ARBA00022825"/>
    </source>
</evidence>
<comment type="caution">
    <text evidence="10">The sequence shown here is derived from an EMBL/GenBank/DDBJ whole genome shotgun (WGS) entry which is preliminary data.</text>
</comment>
<feature type="domain" description="P/Homo B" evidence="9">
    <location>
        <begin position="77"/>
        <end position="231"/>
    </location>
</feature>
<dbReference type="EMBL" id="JBHFQA010000017">
    <property type="protein sequence ID" value="KAL2084833.1"/>
    <property type="molecule type" value="Genomic_DNA"/>
</dbReference>
<keyword evidence="7" id="KW-1015">Disulfide bond</keyword>
<protein>
    <recommendedName>
        <fullName evidence="9">P/Homo B domain-containing protein</fullName>
    </recommendedName>
</protein>
<accession>A0ABD1JCC2</accession>
<keyword evidence="5" id="KW-0720">Serine protease</keyword>
<dbReference type="InterPro" id="IPR008979">
    <property type="entry name" value="Galactose-bd-like_sf"/>
</dbReference>
<proteinExistence type="predicted"/>